<dbReference type="PIRSF" id="PIRSF000105">
    <property type="entry name" value="HCDH"/>
    <property type="match status" value="1"/>
</dbReference>
<evidence type="ECO:0000313" key="4">
    <source>
        <dbReference type="EMBL" id="MFC4667618.1"/>
    </source>
</evidence>
<proteinExistence type="predicted"/>
<dbReference type="InterPro" id="IPR022694">
    <property type="entry name" value="3-OHacyl-CoA_DH"/>
</dbReference>
<dbReference type="InterPro" id="IPR006108">
    <property type="entry name" value="3HC_DH_C"/>
</dbReference>
<dbReference type="Gene3D" id="3.40.50.720">
    <property type="entry name" value="NAD(P)-binding Rossmann-like Domain"/>
    <property type="match status" value="1"/>
</dbReference>
<comment type="caution">
    <text evidence="4">The sequence shown here is derived from an EMBL/GenBank/DDBJ whole genome shotgun (WGS) entry which is preliminary data.</text>
</comment>
<dbReference type="SUPFAM" id="SSF51735">
    <property type="entry name" value="NAD(P)-binding Rossmann-fold domains"/>
    <property type="match status" value="1"/>
</dbReference>
<dbReference type="Pfam" id="PF02737">
    <property type="entry name" value="3HCDH_N"/>
    <property type="match status" value="1"/>
</dbReference>
<evidence type="ECO:0000259" key="3">
    <source>
        <dbReference type="Pfam" id="PF02737"/>
    </source>
</evidence>
<dbReference type="InterPro" id="IPR013328">
    <property type="entry name" value="6PGD_dom2"/>
</dbReference>
<gene>
    <name evidence="4" type="ORF">ACFO5X_03565</name>
</gene>
<dbReference type="EMBL" id="JBHSGI010000002">
    <property type="protein sequence ID" value="MFC4667618.1"/>
    <property type="molecule type" value="Genomic_DNA"/>
</dbReference>
<sequence>MTVTHVGVLGGGLIGMSWASLFLARGLKVTVVEPREGAEAEVTAFVAAAWPHLRALGLTQAEAPRQPEVSNDINVLADVDFVQENGPDRIAIKQDIVAALEAVIGTDVVIASSTSSLMASDIQAKAVHPERILVAHPMNPPHLVPMVELVAGRLTAPDTVDHAEAFYLAMERVPIRVKKEVPGHLANRLTAALYREAVHMVAEGIADVGDIDKAIAAGPGMRWALMGPHLIYHLGGGAGGYRHYLDHLGPTQEARWAELGQSPLTEGLKAQLVAGVDAEIGDESTEALSERRDAALVALAGLKRQHGF</sequence>
<keyword evidence="5" id="KW-1185">Reference proteome</keyword>
<dbReference type="Gene3D" id="1.10.1040.10">
    <property type="entry name" value="N-(1-d-carboxylethyl)-l-norvaline Dehydrogenase, domain 2"/>
    <property type="match status" value="1"/>
</dbReference>
<dbReference type="InterPro" id="IPR036291">
    <property type="entry name" value="NAD(P)-bd_dom_sf"/>
</dbReference>
<evidence type="ECO:0000313" key="5">
    <source>
        <dbReference type="Proteomes" id="UP001595973"/>
    </source>
</evidence>
<accession>A0ABV9KC84</accession>
<dbReference type="Pfam" id="PF00725">
    <property type="entry name" value="3HCDH"/>
    <property type="match status" value="1"/>
</dbReference>
<name>A0ABV9KC84_9RHOB</name>
<keyword evidence="1" id="KW-0560">Oxidoreductase</keyword>
<protein>
    <submittedName>
        <fullName evidence="4">3-hydroxyacyl-CoA dehydrogenase NAD-binding domain-containing protein</fullName>
    </submittedName>
</protein>
<feature type="domain" description="3-hydroxyacyl-CoA dehydrogenase NAD binding" evidence="3">
    <location>
        <begin position="5"/>
        <end position="179"/>
    </location>
</feature>
<reference evidence="5" key="1">
    <citation type="journal article" date="2019" name="Int. J. Syst. Evol. Microbiol.">
        <title>The Global Catalogue of Microorganisms (GCM) 10K type strain sequencing project: providing services to taxonomists for standard genome sequencing and annotation.</title>
        <authorList>
            <consortium name="The Broad Institute Genomics Platform"/>
            <consortium name="The Broad Institute Genome Sequencing Center for Infectious Disease"/>
            <person name="Wu L."/>
            <person name="Ma J."/>
        </authorList>
    </citation>
    <scope>NUCLEOTIDE SEQUENCE [LARGE SCALE GENOMIC DNA]</scope>
    <source>
        <strain evidence="5">CGMCC 4.7283</strain>
    </source>
</reference>
<evidence type="ECO:0000259" key="2">
    <source>
        <dbReference type="Pfam" id="PF00725"/>
    </source>
</evidence>
<dbReference type="InterPro" id="IPR006176">
    <property type="entry name" value="3-OHacyl-CoA_DH_NAD-bd"/>
</dbReference>
<dbReference type="PANTHER" id="PTHR48075:SF5">
    <property type="entry name" value="3-HYDROXYBUTYRYL-COA DEHYDROGENASE"/>
    <property type="match status" value="1"/>
</dbReference>
<dbReference type="InterPro" id="IPR008927">
    <property type="entry name" value="6-PGluconate_DH-like_C_sf"/>
</dbReference>
<feature type="domain" description="3-hydroxyacyl-CoA dehydrogenase C-terminal" evidence="2">
    <location>
        <begin position="183"/>
        <end position="251"/>
    </location>
</feature>
<dbReference type="RefSeq" id="WP_380715852.1">
    <property type="nucleotide sequence ID" value="NZ_JBHSGI010000002.1"/>
</dbReference>
<dbReference type="SUPFAM" id="SSF48179">
    <property type="entry name" value="6-phosphogluconate dehydrogenase C-terminal domain-like"/>
    <property type="match status" value="1"/>
</dbReference>
<organism evidence="4 5">
    <name type="scientific">Seohaeicola nanhaiensis</name>
    <dbReference type="NCBI Taxonomy" id="1387282"/>
    <lineage>
        <taxon>Bacteria</taxon>
        <taxon>Pseudomonadati</taxon>
        <taxon>Pseudomonadota</taxon>
        <taxon>Alphaproteobacteria</taxon>
        <taxon>Rhodobacterales</taxon>
        <taxon>Roseobacteraceae</taxon>
        <taxon>Seohaeicola</taxon>
    </lineage>
</organism>
<dbReference type="Proteomes" id="UP001595973">
    <property type="component" value="Unassembled WGS sequence"/>
</dbReference>
<dbReference type="PANTHER" id="PTHR48075">
    <property type="entry name" value="3-HYDROXYACYL-COA DEHYDROGENASE FAMILY PROTEIN"/>
    <property type="match status" value="1"/>
</dbReference>
<evidence type="ECO:0000256" key="1">
    <source>
        <dbReference type="ARBA" id="ARBA00023002"/>
    </source>
</evidence>